<sequence length="632" mass="71462">MNTDPVKNIGKIKEQIETEYKSRRNYPKKWSRFYDETPWNEMYNQTEINNKLKTDLKDQTCPFNYSNEGDSYFVSPEMHKSLVAVCRCGRPRSGLHLIKCLQTQQNKYLLNDANLNPDEKKISINKLPETSSGFVGWQSKQPSYKQWENSMKYISPIYIRSNNTPKMLPALCFNKIFSIIFIVIVCCCIQFSQQQFPPDFQFNQLRPFGNFPRQNNINSQGSGLNNQNWLGPGQQLVFATTTSAPGNSVVFVNNQPAVPTMVPFIAAATTPTPQFLDCFSRCPTTSEFNPICASNRQQYGNEQKFNCARQCGAALARVDNNWSHRRPNITVTQNQRGQAGYRPANVGYQQPLVHNQSHVHSYNNNHQQQHQQQQQWQQQHNNRSQYNQPAGYRPAINNPAQVNNYRPQQPSYGQGTFNQTRPASHQPQYPAYGQSSFNQTRPVPHQPQYPANGQNSFNQTRPVWQPQPHPPQFPTNPQYPAYGQQNTFNHTKPQLPSNPQYPAYGQQNTLNHTRPAFPQPSAPHGPVYPVLPNNSNNKPAMPSNSWTPSANQTLIYPQLPNKDIAPATPAVGSNGIPLAPIQPAPQGPHNWHSGGQAVLSYGPGHYPLPADNTNKNPPSHQGSSNPYANMFN</sequence>
<dbReference type="OrthoDB" id="8052122at2759"/>
<dbReference type="InterPro" id="IPR036058">
    <property type="entry name" value="Kazal_dom_sf"/>
</dbReference>
<proteinExistence type="predicted"/>
<dbReference type="EMBL" id="JRES01001180">
    <property type="protein sequence ID" value="KNC24746.1"/>
    <property type="molecule type" value="Genomic_DNA"/>
</dbReference>
<feature type="region of interest" description="Disordered" evidence="1">
    <location>
        <begin position="586"/>
        <end position="632"/>
    </location>
</feature>
<keyword evidence="2" id="KW-0472">Membrane</keyword>
<feature type="compositionally biased region" description="Polar residues" evidence="1">
    <location>
        <begin position="449"/>
        <end position="461"/>
    </location>
</feature>
<dbReference type="GO" id="GO:0004867">
    <property type="term" value="F:serine-type endopeptidase inhibitor activity"/>
    <property type="evidence" value="ECO:0007669"/>
    <property type="project" value="InterPro"/>
</dbReference>
<organism evidence="3 4">
    <name type="scientific">Lucilia cuprina</name>
    <name type="common">Green bottle fly</name>
    <name type="synonym">Australian sheep blowfly</name>
    <dbReference type="NCBI Taxonomy" id="7375"/>
    <lineage>
        <taxon>Eukaryota</taxon>
        <taxon>Metazoa</taxon>
        <taxon>Ecdysozoa</taxon>
        <taxon>Arthropoda</taxon>
        <taxon>Hexapoda</taxon>
        <taxon>Insecta</taxon>
        <taxon>Pterygota</taxon>
        <taxon>Neoptera</taxon>
        <taxon>Endopterygota</taxon>
        <taxon>Diptera</taxon>
        <taxon>Brachycera</taxon>
        <taxon>Muscomorpha</taxon>
        <taxon>Oestroidea</taxon>
        <taxon>Calliphoridae</taxon>
        <taxon>Luciliinae</taxon>
        <taxon>Lucilia</taxon>
    </lineage>
</organism>
<evidence type="ECO:0000256" key="2">
    <source>
        <dbReference type="SAM" id="Phobius"/>
    </source>
</evidence>
<evidence type="ECO:0000256" key="1">
    <source>
        <dbReference type="SAM" id="MobiDB-lite"/>
    </source>
</evidence>
<dbReference type="AlphaFoldDB" id="A0A0L0BXM3"/>
<evidence type="ECO:0008006" key="5">
    <source>
        <dbReference type="Google" id="ProtNLM"/>
    </source>
</evidence>
<dbReference type="Proteomes" id="UP000037069">
    <property type="component" value="Unassembled WGS sequence"/>
</dbReference>
<feature type="compositionally biased region" description="Polar residues" evidence="1">
    <location>
        <begin position="398"/>
        <end position="441"/>
    </location>
</feature>
<feature type="compositionally biased region" description="Polar residues" evidence="1">
    <location>
        <begin position="611"/>
        <end position="632"/>
    </location>
</feature>
<comment type="caution">
    <text evidence="3">The sequence shown here is derived from an EMBL/GenBank/DDBJ whole genome shotgun (WGS) entry which is preliminary data.</text>
</comment>
<evidence type="ECO:0000313" key="3">
    <source>
        <dbReference type="EMBL" id="KNC24746.1"/>
    </source>
</evidence>
<feature type="compositionally biased region" description="Low complexity" evidence="1">
    <location>
        <begin position="362"/>
        <end position="385"/>
    </location>
</feature>
<accession>A0A0L0BXM3</accession>
<feature type="compositionally biased region" description="Polar residues" evidence="1">
    <location>
        <begin position="532"/>
        <end position="549"/>
    </location>
</feature>
<keyword evidence="4" id="KW-1185">Reference proteome</keyword>
<dbReference type="Gene3D" id="3.30.60.30">
    <property type="match status" value="1"/>
</dbReference>
<feature type="region of interest" description="Disordered" evidence="1">
    <location>
        <begin position="362"/>
        <end position="549"/>
    </location>
</feature>
<name>A0A0L0BXM3_LUCCU</name>
<keyword evidence="2" id="KW-0812">Transmembrane</keyword>
<gene>
    <name evidence="3" type="ORF">FF38_05417</name>
</gene>
<feature type="compositionally biased region" description="Polar residues" evidence="1">
    <location>
        <begin position="483"/>
        <end position="512"/>
    </location>
</feature>
<feature type="compositionally biased region" description="Pro residues" evidence="1">
    <location>
        <begin position="465"/>
        <end position="474"/>
    </location>
</feature>
<dbReference type="SUPFAM" id="SSF100895">
    <property type="entry name" value="Kazal-type serine protease inhibitors"/>
    <property type="match status" value="1"/>
</dbReference>
<reference evidence="3 4" key="1">
    <citation type="journal article" date="2015" name="Nat. Commun.">
        <title>Lucilia cuprina genome unlocks parasitic fly biology to underpin future interventions.</title>
        <authorList>
            <person name="Anstead C.A."/>
            <person name="Korhonen P.K."/>
            <person name="Young N.D."/>
            <person name="Hall R.S."/>
            <person name="Jex A.R."/>
            <person name="Murali S.C."/>
            <person name="Hughes D.S."/>
            <person name="Lee S.F."/>
            <person name="Perry T."/>
            <person name="Stroehlein A.J."/>
            <person name="Ansell B.R."/>
            <person name="Breugelmans B."/>
            <person name="Hofmann A."/>
            <person name="Qu J."/>
            <person name="Dugan S."/>
            <person name="Lee S.L."/>
            <person name="Chao H."/>
            <person name="Dinh H."/>
            <person name="Han Y."/>
            <person name="Doddapaneni H.V."/>
            <person name="Worley K.C."/>
            <person name="Muzny D.M."/>
            <person name="Ioannidis P."/>
            <person name="Waterhouse R.M."/>
            <person name="Zdobnov E.M."/>
            <person name="James P.J."/>
            <person name="Bagnall N.H."/>
            <person name="Kotze A.C."/>
            <person name="Gibbs R.A."/>
            <person name="Richards S."/>
            <person name="Batterham P."/>
            <person name="Gasser R.B."/>
        </authorList>
    </citation>
    <scope>NUCLEOTIDE SEQUENCE [LARGE SCALE GENOMIC DNA]</scope>
    <source>
        <strain evidence="3 4">LS</strain>
        <tissue evidence="3">Full body</tissue>
    </source>
</reference>
<keyword evidence="2" id="KW-1133">Transmembrane helix</keyword>
<dbReference type="PANTHER" id="PTHR21179">
    <property type="entry name" value="SERINE-TYPE ENDOPEPTIDASE INHIBITOR"/>
    <property type="match status" value="1"/>
</dbReference>
<dbReference type="PANTHER" id="PTHR21179:SF1">
    <property type="entry name" value="KAZ1-TYPE SERINE PROTEASE INHIBITOR-LIKE PROTEIN TYPE EPSILON-RELATED"/>
    <property type="match status" value="1"/>
</dbReference>
<dbReference type="InterPro" id="IPR039932">
    <property type="entry name" value="Spink4-like"/>
</dbReference>
<protein>
    <recommendedName>
        <fullName evidence="5">Kazal-like domain-containing protein</fullName>
    </recommendedName>
</protein>
<feature type="transmembrane region" description="Helical" evidence="2">
    <location>
        <begin position="168"/>
        <end position="192"/>
    </location>
</feature>
<evidence type="ECO:0000313" key="4">
    <source>
        <dbReference type="Proteomes" id="UP000037069"/>
    </source>
</evidence>